<comment type="catalytic activity">
    <reaction evidence="4 5">
        <text>[thioredoxin]-disulfide + L-methionine + H2O = L-methionine (S)-S-oxide + [thioredoxin]-dithiol</text>
        <dbReference type="Rhea" id="RHEA:19993"/>
        <dbReference type="Rhea" id="RHEA-COMP:10698"/>
        <dbReference type="Rhea" id="RHEA-COMP:10700"/>
        <dbReference type="ChEBI" id="CHEBI:15377"/>
        <dbReference type="ChEBI" id="CHEBI:29950"/>
        <dbReference type="ChEBI" id="CHEBI:50058"/>
        <dbReference type="ChEBI" id="CHEBI:57844"/>
        <dbReference type="ChEBI" id="CHEBI:58772"/>
        <dbReference type="EC" id="1.8.4.11"/>
    </reaction>
</comment>
<dbReference type="STRING" id="80854.MVIS_3407"/>
<dbReference type="KEGG" id="mvs:MVIS_3407"/>
<sequence length="213" mass="23385">MFFAKNKLTMVSESDALPDNPTAITVDSLHYVSSTNMVPPFIAQHQVCYFAMGCFWGAERLFWSVPGVVTTAVGYQGGYTVHPRYQEVCSGQTGHTESVLVVFDPAVISYAELLILFWENHQPTQGMRQGADQGTQYRSAIYCTSPQQLVQAKASADHYQQALTDAGSAELITTEIDLAAPFYYAEQEHQQYLAKNPQGYCGLGGSGICYPGN</sequence>
<dbReference type="EMBL" id="FPLJ01000039">
    <property type="protein sequence ID" value="SGY88457.1"/>
    <property type="molecule type" value="Genomic_DNA"/>
</dbReference>
<evidence type="ECO:0000313" key="10">
    <source>
        <dbReference type="Proteomes" id="UP000183794"/>
    </source>
</evidence>
<name>A0A090KBQ6_9GAMM</name>
<dbReference type="SUPFAM" id="SSF55068">
    <property type="entry name" value="Peptide methionine sulfoxide reductase"/>
    <property type="match status" value="1"/>
</dbReference>
<dbReference type="GO" id="GO:0005737">
    <property type="term" value="C:cytoplasm"/>
    <property type="evidence" value="ECO:0007669"/>
    <property type="project" value="TreeGrafter"/>
</dbReference>
<dbReference type="GO" id="GO:0008113">
    <property type="term" value="F:peptide-methionine (S)-S-oxide reductase activity"/>
    <property type="evidence" value="ECO:0007669"/>
    <property type="project" value="UniProtKB-UniRule"/>
</dbReference>
<dbReference type="HAMAP" id="MF_01401">
    <property type="entry name" value="MsrA"/>
    <property type="match status" value="1"/>
</dbReference>
<dbReference type="InterPro" id="IPR050162">
    <property type="entry name" value="MsrA_MetSO_reductase"/>
</dbReference>
<feature type="active site" evidence="5">
    <location>
        <position position="54"/>
    </location>
</feature>
<evidence type="ECO:0000313" key="8">
    <source>
        <dbReference type="EMBL" id="SGY95447.1"/>
    </source>
</evidence>
<evidence type="ECO:0000259" key="6">
    <source>
        <dbReference type="Pfam" id="PF01625"/>
    </source>
</evidence>
<evidence type="ECO:0000256" key="5">
    <source>
        <dbReference type="HAMAP-Rule" id="MF_01401"/>
    </source>
</evidence>
<dbReference type="PATRIC" id="fig|80854.5.peg.3605"/>
<proteinExistence type="inferred from homology"/>
<evidence type="ECO:0000256" key="1">
    <source>
        <dbReference type="ARBA" id="ARBA00005591"/>
    </source>
</evidence>
<dbReference type="Proteomes" id="UP000182660">
    <property type="component" value="Unassembled WGS sequence"/>
</dbReference>
<dbReference type="PANTHER" id="PTHR42799:SF2">
    <property type="entry name" value="MITOCHONDRIAL PEPTIDE METHIONINE SULFOXIDE REDUCTASE"/>
    <property type="match status" value="1"/>
</dbReference>
<dbReference type="InterPro" id="IPR002569">
    <property type="entry name" value="Met_Sox_Rdtase_MsrA_dom"/>
</dbReference>
<dbReference type="EMBL" id="FPLD01000051">
    <property type="protein sequence ID" value="SGY95447.1"/>
    <property type="molecule type" value="Genomic_DNA"/>
</dbReference>
<accession>A0A090KBQ6</accession>
<dbReference type="AlphaFoldDB" id="A0A090KBQ6"/>
<evidence type="ECO:0000256" key="3">
    <source>
        <dbReference type="ARBA" id="ARBA00047806"/>
    </source>
</evidence>
<dbReference type="Proteomes" id="UP000183794">
    <property type="component" value="Unassembled WGS sequence"/>
</dbReference>
<evidence type="ECO:0000256" key="4">
    <source>
        <dbReference type="ARBA" id="ARBA00048782"/>
    </source>
</evidence>
<dbReference type="HOGENOM" id="CLU_031040_10_3_6"/>
<organism evidence="8 10">
    <name type="scientific">Moritella viscosa</name>
    <dbReference type="NCBI Taxonomy" id="80854"/>
    <lineage>
        <taxon>Bacteria</taxon>
        <taxon>Pseudomonadati</taxon>
        <taxon>Pseudomonadota</taxon>
        <taxon>Gammaproteobacteria</taxon>
        <taxon>Alteromonadales</taxon>
        <taxon>Moritellaceae</taxon>
        <taxon>Moritella</taxon>
    </lineage>
</organism>
<evidence type="ECO:0000313" key="7">
    <source>
        <dbReference type="EMBL" id="SGY88457.1"/>
    </source>
</evidence>
<comment type="similarity">
    <text evidence="1 5">Belongs to the MsrA Met sulfoxide reductase family.</text>
</comment>
<dbReference type="GeneID" id="61295405"/>
<dbReference type="Pfam" id="PF01625">
    <property type="entry name" value="PMSR"/>
    <property type="match status" value="1"/>
</dbReference>
<gene>
    <name evidence="5" type="primary">msrA</name>
    <name evidence="7" type="ORF">MT2528_1521</name>
    <name evidence="8" type="ORF">NVI5450_1720</name>
</gene>
<keyword evidence="2 5" id="KW-0560">Oxidoreductase</keyword>
<comment type="function">
    <text evidence="5">Has an important function as a repair enzyme for proteins that have been inactivated by oxidation. Catalyzes the reversible oxidation-reduction of methionine sulfoxide in proteins to methionine.</text>
</comment>
<protein>
    <recommendedName>
        <fullName evidence="5">Peptide methionine sulfoxide reductase MsrA</fullName>
        <shortName evidence="5">Protein-methionine-S-oxide reductase</shortName>
        <ecNumber evidence="5">1.8.4.11</ecNumber>
    </recommendedName>
    <alternativeName>
        <fullName evidence="5">Peptide-methionine (S)-S-oxide reductase</fullName>
        <shortName evidence="5">Peptide Met(O) reductase</shortName>
    </alternativeName>
</protein>
<dbReference type="Gene3D" id="3.30.1060.10">
    <property type="entry name" value="Peptide methionine sulphoxide reductase MsrA"/>
    <property type="match status" value="1"/>
</dbReference>
<dbReference type="InterPro" id="IPR036509">
    <property type="entry name" value="Met_Sox_Rdtase_MsrA_sf"/>
</dbReference>
<dbReference type="GO" id="GO:0034599">
    <property type="term" value="P:cellular response to oxidative stress"/>
    <property type="evidence" value="ECO:0007669"/>
    <property type="project" value="TreeGrafter"/>
</dbReference>
<dbReference type="EC" id="1.8.4.11" evidence="5"/>
<evidence type="ECO:0000256" key="2">
    <source>
        <dbReference type="ARBA" id="ARBA00023002"/>
    </source>
</evidence>
<dbReference type="NCBIfam" id="TIGR00401">
    <property type="entry name" value="msrA"/>
    <property type="match status" value="1"/>
</dbReference>
<reference evidence="8 10" key="1">
    <citation type="submission" date="2016-11" db="EMBL/GenBank/DDBJ databases">
        <authorList>
            <person name="Jaros S."/>
            <person name="Januszkiewicz K."/>
            <person name="Wedrychowicz H."/>
        </authorList>
    </citation>
    <scope>NUCLEOTIDE SEQUENCE [LARGE SCALE GENOMIC DNA]</scope>
    <source>
        <strain evidence="8">NVI 5450</strain>
    </source>
</reference>
<reference evidence="7 9" key="2">
    <citation type="submission" date="2016-11" db="EMBL/GenBank/DDBJ databases">
        <authorList>
            <person name="Klemetsen T."/>
        </authorList>
    </citation>
    <scope>NUCLEOTIDE SEQUENCE [LARGE SCALE GENOMIC DNA]</scope>
    <source>
        <strain evidence="7">MT 2528</strain>
    </source>
</reference>
<dbReference type="PANTHER" id="PTHR42799">
    <property type="entry name" value="MITOCHONDRIAL PEPTIDE METHIONINE SULFOXIDE REDUCTASE"/>
    <property type="match status" value="1"/>
</dbReference>
<keyword evidence="9" id="KW-1185">Reference proteome</keyword>
<feature type="domain" description="Peptide methionine sulphoxide reductase MsrA" evidence="6">
    <location>
        <begin position="48"/>
        <end position="201"/>
    </location>
</feature>
<evidence type="ECO:0000313" key="9">
    <source>
        <dbReference type="Proteomes" id="UP000182660"/>
    </source>
</evidence>
<comment type="catalytic activity">
    <reaction evidence="3 5">
        <text>L-methionyl-[protein] + [thioredoxin]-disulfide + H2O = L-methionyl-(S)-S-oxide-[protein] + [thioredoxin]-dithiol</text>
        <dbReference type="Rhea" id="RHEA:14217"/>
        <dbReference type="Rhea" id="RHEA-COMP:10698"/>
        <dbReference type="Rhea" id="RHEA-COMP:10700"/>
        <dbReference type="Rhea" id="RHEA-COMP:12313"/>
        <dbReference type="Rhea" id="RHEA-COMP:12315"/>
        <dbReference type="ChEBI" id="CHEBI:15377"/>
        <dbReference type="ChEBI" id="CHEBI:16044"/>
        <dbReference type="ChEBI" id="CHEBI:29950"/>
        <dbReference type="ChEBI" id="CHEBI:44120"/>
        <dbReference type="ChEBI" id="CHEBI:50058"/>
        <dbReference type="EC" id="1.8.4.11"/>
    </reaction>
</comment>
<dbReference type="FunFam" id="3.30.1060.10:FF:000001">
    <property type="entry name" value="Peptide methionine sulfoxide reductase MsrA"/>
    <property type="match status" value="1"/>
</dbReference>
<dbReference type="OrthoDB" id="4174719at2"/>
<dbReference type="RefSeq" id="WP_082276039.1">
    <property type="nucleotide sequence ID" value="NZ_CAWQZC010000118.1"/>
</dbReference>